<feature type="non-terminal residue" evidence="2">
    <location>
        <position position="1"/>
    </location>
</feature>
<feature type="non-terminal residue" evidence="2">
    <location>
        <position position="112"/>
    </location>
</feature>
<protein>
    <recommendedName>
        <fullName evidence="4">Beta-galactosidase</fullName>
    </recommendedName>
</protein>
<keyword evidence="3" id="KW-1185">Reference proteome</keyword>
<gene>
    <name evidence="2" type="ORF">PCOR1329_LOCUS29659</name>
</gene>
<evidence type="ECO:0000256" key="1">
    <source>
        <dbReference type="SAM" id="MobiDB-lite"/>
    </source>
</evidence>
<comment type="caution">
    <text evidence="2">The sequence shown here is derived from an EMBL/GenBank/DDBJ whole genome shotgun (WGS) entry which is preliminary data.</text>
</comment>
<accession>A0ABN9SI00</accession>
<dbReference type="Proteomes" id="UP001189429">
    <property type="component" value="Unassembled WGS sequence"/>
</dbReference>
<evidence type="ECO:0000313" key="2">
    <source>
        <dbReference type="EMBL" id="CAK0831316.1"/>
    </source>
</evidence>
<sequence length="112" mass="11515">VDLQEYGRATPPPNATSTEPLAVTSGGRAHALVGRWVVWPSLADRTASLGPDSSYLGRGLTWPCYVQALAAPGTGPGQIAPVPVAAGETRQLQVTVRQGAGKCDGRRGPGVL</sequence>
<organism evidence="2 3">
    <name type="scientific">Prorocentrum cordatum</name>
    <dbReference type="NCBI Taxonomy" id="2364126"/>
    <lineage>
        <taxon>Eukaryota</taxon>
        <taxon>Sar</taxon>
        <taxon>Alveolata</taxon>
        <taxon>Dinophyceae</taxon>
        <taxon>Prorocentrales</taxon>
        <taxon>Prorocentraceae</taxon>
        <taxon>Prorocentrum</taxon>
    </lineage>
</organism>
<reference evidence="2" key="1">
    <citation type="submission" date="2023-10" db="EMBL/GenBank/DDBJ databases">
        <authorList>
            <person name="Chen Y."/>
            <person name="Shah S."/>
            <person name="Dougan E. K."/>
            <person name="Thang M."/>
            <person name="Chan C."/>
        </authorList>
    </citation>
    <scope>NUCLEOTIDE SEQUENCE [LARGE SCALE GENOMIC DNA]</scope>
</reference>
<evidence type="ECO:0000313" key="3">
    <source>
        <dbReference type="Proteomes" id="UP001189429"/>
    </source>
</evidence>
<evidence type="ECO:0008006" key="4">
    <source>
        <dbReference type="Google" id="ProtNLM"/>
    </source>
</evidence>
<dbReference type="EMBL" id="CAUYUJ010011194">
    <property type="protein sequence ID" value="CAK0831316.1"/>
    <property type="molecule type" value="Genomic_DNA"/>
</dbReference>
<proteinExistence type="predicted"/>
<name>A0ABN9SI00_9DINO</name>
<feature type="region of interest" description="Disordered" evidence="1">
    <location>
        <begin position="1"/>
        <end position="22"/>
    </location>
</feature>